<name>K6YJG8_9ALTE</name>
<dbReference type="STRING" id="1127673.GLIP_4147"/>
<protein>
    <submittedName>
        <fullName evidence="2">Uncharacterized protein</fullName>
    </submittedName>
</protein>
<keyword evidence="1" id="KW-0812">Transmembrane</keyword>
<organism evidence="2 3">
    <name type="scientific">Aliiglaciecola lipolytica E3</name>
    <dbReference type="NCBI Taxonomy" id="1127673"/>
    <lineage>
        <taxon>Bacteria</taxon>
        <taxon>Pseudomonadati</taxon>
        <taxon>Pseudomonadota</taxon>
        <taxon>Gammaproteobacteria</taxon>
        <taxon>Alteromonadales</taxon>
        <taxon>Alteromonadaceae</taxon>
        <taxon>Aliiglaciecola</taxon>
    </lineage>
</organism>
<dbReference type="Proteomes" id="UP000006334">
    <property type="component" value="Unassembled WGS sequence"/>
</dbReference>
<keyword evidence="3" id="KW-1185">Reference proteome</keyword>
<keyword evidence="1" id="KW-1133">Transmembrane helix</keyword>
<gene>
    <name evidence="2" type="ORF">GLIP_4147</name>
</gene>
<dbReference type="EMBL" id="BAEN01000076">
    <property type="protein sequence ID" value="GAC16758.1"/>
    <property type="molecule type" value="Genomic_DNA"/>
</dbReference>
<dbReference type="AlphaFoldDB" id="K6YJG8"/>
<feature type="transmembrane region" description="Helical" evidence="1">
    <location>
        <begin position="12"/>
        <end position="34"/>
    </location>
</feature>
<evidence type="ECO:0000256" key="1">
    <source>
        <dbReference type="SAM" id="Phobius"/>
    </source>
</evidence>
<proteinExistence type="predicted"/>
<evidence type="ECO:0000313" key="2">
    <source>
        <dbReference type="EMBL" id="GAC16758.1"/>
    </source>
</evidence>
<keyword evidence="1" id="KW-0472">Membrane</keyword>
<sequence length="56" mass="6230">MVDTHQLIECLFLVNKMLIGYSTLVQLAPAVVLYKNSISAKNKIQPKTRSVTLLAL</sequence>
<comment type="caution">
    <text evidence="2">The sequence shown here is derived from an EMBL/GenBank/DDBJ whole genome shotgun (WGS) entry which is preliminary data.</text>
</comment>
<reference evidence="2 3" key="1">
    <citation type="journal article" date="2017" name="Antonie Van Leeuwenhoek">
        <title>Rhizobium rhizosphaerae sp. nov., a novel species isolated from rice rhizosphere.</title>
        <authorList>
            <person name="Zhao J.J."/>
            <person name="Zhang J."/>
            <person name="Zhang R.J."/>
            <person name="Zhang C.W."/>
            <person name="Yin H.Q."/>
            <person name="Zhang X.X."/>
        </authorList>
    </citation>
    <scope>NUCLEOTIDE SEQUENCE [LARGE SCALE GENOMIC DNA]</scope>
    <source>
        <strain evidence="2 3">E3</strain>
    </source>
</reference>
<evidence type="ECO:0000313" key="3">
    <source>
        <dbReference type="Proteomes" id="UP000006334"/>
    </source>
</evidence>
<accession>K6YJG8</accession>